<organism evidence="5 6">
    <name type="scientific">Ileibacterium valens</name>
    <dbReference type="NCBI Taxonomy" id="1862668"/>
    <lineage>
        <taxon>Bacteria</taxon>
        <taxon>Bacillati</taxon>
        <taxon>Bacillota</taxon>
        <taxon>Erysipelotrichia</taxon>
        <taxon>Erysipelotrichales</taxon>
        <taxon>Erysipelotrichaceae</taxon>
        <taxon>Ileibacterium</taxon>
    </lineage>
</organism>
<dbReference type="Gene3D" id="1.10.10.2220">
    <property type="match status" value="1"/>
</dbReference>
<keyword evidence="2" id="KW-0067">ATP-binding</keyword>
<dbReference type="Pfam" id="PF18335">
    <property type="entry name" value="SH3_13"/>
    <property type="match status" value="1"/>
</dbReference>
<feature type="domain" description="AAA+ ATPase" evidence="4">
    <location>
        <begin position="398"/>
        <end position="533"/>
    </location>
</feature>
<reference evidence="5 6" key="1">
    <citation type="submission" date="2016-11" db="EMBL/GenBank/DDBJ databases">
        <title>Description of two novel members of the family Erysipelotrichaceae: Ileibacterium lipovorans gen. nov., sp. nov. and Dubosiella newyorkensis, gen. nov., sp. nov.</title>
        <authorList>
            <person name="Cox L.M."/>
            <person name="Sohn J."/>
            <person name="Tyrrell K.L."/>
            <person name="Citron D.M."/>
            <person name="Lawson P.A."/>
            <person name="Patel N.B."/>
            <person name="Iizumi T."/>
            <person name="Perez-Perez G.I."/>
            <person name="Goldstein E.J."/>
            <person name="Blaser M.J."/>
        </authorList>
    </citation>
    <scope>NUCLEOTIDE SEQUENCE [LARGE SCALE GENOMIC DNA]</scope>
    <source>
        <strain evidence="5 6">NYU-BL-A3</strain>
    </source>
</reference>
<dbReference type="InterPro" id="IPR027785">
    <property type="entry name" value="UvrD-like_helicase_C"/>
</dbReference>
<keyword evidence="6" id="KW-1185">Reference proteome</keyword>
<dbReference type="InterPro" id="IPR055446">
    <property type="entry name" value="RecD2_N_OB"/>
</dbReference>
<dbReference type="PANTHER" id="PTHR43788:SF6">
    <property type="entry name" value="DNA HELICASE B"/>
    <property type="match status" value="1"/>
</dbReference>
<dbReference type="InterPro" id="IPR003593">
    <property type="entry name" value="AAA+_ATPase"/>
</dbReference>
<comment type="caution">
    <text evidence="5">The sequence shown here is derived from an EMBL/GenBank/DDBJ whole genome shotgun (WGS) entry which is preliminary data.</text>
</comment>
<dbReference type="Gene3D" id="3.40.50.300">
    <property type="entry name" value="P-loop containing nucleotide triphosphate hydrolases"/>
    <property type="match status" value="2"/>
</dbReference>
<dbReference type="RefSeq" id="WP_075821154.1">
    <property type="nucleotide sequence ID" value="NZ_CAJUTZ010000070.1"/>
</dbReference>
<dbReference type="AlphaFoldDB" id="A0A1U7NCF2"/>
<dbReference type="OrthoDB" id="9803432at2"/>
<dbReference type="Proteomes" id="UP000186341">
    <property type="component" value="Unassembled WGS sequence"/>
</dbReference>
<evidence type="ECO:0000259" key="4">
    <source>
        <dbReference type="SMART" id="SM00382"/>
    </source>
</evidence>
<dbReference type="SUPFAM" id="SSF52540">
    <property type="entry name" value="P-loop containing nucleoside triphosphate hydrolases"/>
    <property type="match status" value="2"/>
</dbReference>
<dbReference type="Pfam" id="PF14490">
    <property type="entry name" value="HHH_RecD2"/>
    <property type="match status" value="1"/>
</dbReference>
<keyword evidence="1" id="KW-0547">Nucleotide-binding</keyword>
<sequence length="783" mass="88760">MTKAESSHLKIAKEVSDQEKELSLIKQSYLQSNASPELKNSDHGKSSINESPQDDNQPEYKREQEDTDKENSGLSKCQLKKIIFQAQDSAFIIGKFEETDSKLSFIGKGLVCNAKTGTSYLLKGHQETHPRYGTQLAIDYCEPLKKSEKDLIVAFLSSKIFPGIGAKTALRIYEELGDEAIDLIGEDPDILKERCNLDQDKVNVIKEGYKQVGDMSSIYMELMKFGLKETEVEAILRRYVDIHAMLEKDCFDPLYKIPSFSYESALKLADGIHLPNNDLRRLSAALYKQLSTLTFNTGSTYVLKEQLFSGYAMIPQDELDAGLNYLIVKNYIVSEKDRLYPGKLYRYEWTIARKLREHSFPIDEIPEEEVNLAIKEVEKELNIQYDEHQKDAIRVFFQSPIMILNGGPGTGKSTTVKGILNLIKKFYPDSRVQLCAPTGKASKRLSELSDRPSRTIHSLLKWNKENNSFDILKEDAEELEFDFIIVDEFSMVDTFVFAGLMRAIPPETRILLIGDEDQLESVGEGKILTDLIESKTIPLVSLTKLYRSSEGGGIAELAKRIRENEDPEFKDGVTFVEADGHQIISEVRSITSDCETPESYQVLAPQYNRGAGINNINKTLQDLLNPFDANKPYINFRDKTMFIEGDRVIQLKNLPDFNVWNGDIGVISEIDSAANTIVVDFDEGPVTYEGLSEIHTNLRHAWAISVHKSQGSEYQEVCVIVDPSHQFMLTKKLIYTAISRAKKKLTIVGNKTAFIRGCRTISRYERQTTLQERLKNVFGIRPM</sequence>
<evidence type="ECO:0000256" key="3">
    <source>
        <dbReference type="SAM" id="MobiDB-lite"/>
    </source>
</evidence>
<proteinExistence type="predicted"/>
<feature type="region of interest" description="Disordered" evidence="3">
    <location>
        <begin position="1"/>
        <end position="20"/>
    </location>
</feature>
<dbReference type="PANTHER" id="PTHR43788">
    <property type="entry name" value="DNA2/NAM7 HELICASE FAMILY MEMBER"/>
    <property type="match status" value="1"/>
</dbReference>
<dbReference type="InterPro" id="IPR029493">
    <property type="entry name" value="RecD2-like_HHH"/>
</dbReference>
<dbReference type="Pfam" id="PF13604">
    <property type="entry name" value="AAA_30"/>
    <property type="match status" value="1"/>
</dbReference>
<evidence type="ECO:0000256" key="2">
    <source>
        <dbReference type="ARBA" id="ARBA00022840"/>
    </source>
</evidence>
<dbReference type="InterPro" id="IPR050534">
    <property type="entry name" value="Coronavir_polyprotein_1ab"/>
</dbReference>
<dbReference type="CDD" id="cd17933">
    <property type="entry name" value="DEXSc_RecD-like"/>
    <property type="match status" value="1"/>
</dbReference>
<dbReference type="SMART" id="SM00382">
    <property type="entry name" value="AAA"/>
    <property type="match status" value="1"/>
</dbReference>
<dbReference type="Pfam" id="PF23139">
    <property type="entry name" value="OB_YrrC"/>
    <property type="match status" value="1"/>
</dbReference>
<dbReference type="EMBL" id="MPJW01000287">
    <property type="protein sequence ID" value="OLU36155.1"/>
    <property type="molecule type" value="Genomic_DNA"/>
</dbReference>
<gene>
    <name evidence="5" type="ORF">BO222_12970</name>
</gene>
<name>A0A1U7NCF2_9FIRM</name>
<dbReference type="GO" id="GO:0005524">
    <property type="term" value="F:ATP binding"/>
    <property type="evidence" value="ECO:0007669"/>
    <property type="project" value="UniProtKB-KW"/>
</dbReference>
<dbReference type="GO" id="GO:0017116">
    <property type="term" value="F:single-stranded DNA helicase activity"/>
    <property type="evidence" value="ECO:0007669"/>
    <property type="project" value="TreeGrafter"/>
</dbReference>
<dbReference type="InterPro" id="IPR041451">
    <property type="entry name" value="RecD2_SH13"/>
</dbReference>
<dbReference type="Pfam" id="PF13538">
    <property type="entry name" value="UvrD_C_2"/>
    <property type="match status" value="1"/>
</dbReference>
<feature type="region of interest" description="Disordered" evidence="3">
    <location>
        <begin position="33"/>
        <end position="73"/>
    </location>
</feature>
<evidence type="ECO:0000313" key="5">
    <source>
        <dbReference type="EMBL" id="OLU36155.1"/>
    </source>
</evidence>
<accession>A0A1U7NCF2</accession>
<dbReference type="GeneID" id="82204022"/>
<dbReference type="GO" id="GO:0009338">
    <property type="term" value="C:exodeoxyribonuclease V complex"/>
    <property type="evidence" value="ECO:0007669"/>
    <property type="project" value="TreeGrafter"/>
</dbReference>
<evidence type="ECO:0000313" key="6">
    <source>
        <dbReference type="Proteomes" id="UP000186341"/>
    </source>
</evidence>
<dbReference type="CDD" id="cd18809">
    <property type="entry name" value="SF1_C_RecD"/>
    <property type="match status" value="1"/>
</dbReference>
<dbReference type="GO" id="GO:0006310">
    <property type="term" value="P:DNA recombination"/>
    <property type="evidence" value="ECO:0007669"/>
    <property type="project" value="TreeGrafter"/>
</dbReference>
<dbReference type="InterPro" id="IPR027417">
    <property type="entry name" value="P-loop_NTPase"/>
</dbReference>
<dbReference type="Gene3D" id="2.30.30.940">
    <property type="match status" value="1"/>
</dbReference>
<evidence type="ECO:0000256" key="1">
    <source>
        <dbReference type="ARBA" id="ARBA00022741"/>
    </source>
</evidence>
<protein>
    <recommendedName>
        <fullName evidence="4">AAA+ ATPase domain-containing protein</fullName>
    </recommendedName>
</protein>